<protein>
    <submittedName>
        <fullName evidence="1">Uncharacterized protein</fullName>
    </submittedName>
</protein>
<dbReference type="AlphaFoldDB" id="A0A7H0GG73"/>
<evidence type="ECO:0000313" key="2">
    <source>
        <dbReference type="Proteomes" id="UP000516028"/>
    </source>
</evidence>
<accession>A0A7H0GG73</accession>
<sequence>MTATGITNYQATKPAEVNVVMDAGAGRGLHHVLAKFSSRIFANQLIASPQLNLANLAGAKTSRILNSNLDDVNAQWHSSTAIGGVAAQRSLLPEPTTLSR</sequence>
<organism evidence="1 2">
    <name type="scientific">Diaphorobacter aerolatus</name>
    <dbReference type="NCBI Taxonomy" id="1288495"/>
    <lineage>
        <taxon>Bacteria</taxon>
        <taxon>Pseudomonadati</taxon>
        <taxon>Pseudomonadota</taxon>
        <taxon>Betaproteobacteria</taxon>
        <taxon>Burkholderiales</taxon>
        <taxon>Comamonadaceae</taxon>
        <taxon>Diaphorobacter</taxon>
    </lineage>
</organism>
<reference evidence="1 2" key="1">
    <citation type="submission" date="2020-08" db="EMBL/GenBank/DDBJ databases">
        <title>Genome sequence of Diaphorobacter aerolatus KACC 16536T.</title>
        <authorList>
            <person name="Hyun D.-W."/>
            <person name="Bae J.-W."/>
        </authorList>
    </citation>
    <scope>NUCLEOTIDE SEQUENCE [LARGE SCALE GENOMIC DNA]</scope>
    <source>
        <strain evidence="1 2">KACC 16536</strain>
    </source>
</reference>
<gene>
    <name evidence="1" type="ORF">H9K75_13025</name>
</gene>
<proteinExistence type="predicted"/>
<evidence type="ECO:0000313" key="1">
    <source>
        <dbReference type="EMBL" id="QNP47289.1"/>
    </source>
</evidence>
<dbReference type="KEGG" id="daer:H9K75_13025"/>
<dbReference type="EMBL" id="CP060783">
    <property type="protein sequence ID" value="QNP47289.1"/>
    <property type="molecule type" value="Genomic_DNA"/>
</dbReference>
<keyword evidence="2" id="KW-1185">Reference proteome</keyword>
<name>A0A7H0GG73_9BURK</name>
<dbReference type="Proteomes" id="UP000516028">
    <property type="component" value="Chromosome"/>
</dbReference>